<reference evidence="1 2" key="1">
    <citation type="submission" date="2019-12" db="EMBL/GenBank/DDBJ databases">
        <title>complete genome sequences of Pseudomonas otitidis str. WP8-S17-CRE-03 isolated from wastewater treatment plant effluent.</title>
        <authorList>
            <person name="Sekizuka T."/>
            <person name="Itokawa K."/>
            <person name="Yatsu K."/>
            <person name="Inamine Y."/>
            <person name="Kuroda M."/>
        </authorList>
    </citation>
    <scope>NUCLEOTIDE SEQUENCE [LARGE SCALE GENOMIC DNA]</scope>
    <source>
        <strain evidence="1 2">WP8-S17-CRE-03</strain>
    </source>
</reference>
<dbReference type="Proteomes" id="UP000515591">
    <property type="component" value="Chromosome"/>
</dbReference>
<name>A0A6S5RUC2_9GAMM</name>
<dbReference type="SUPFAM" id="SSF69279">
    <property type="entry name" value="Phage tail proteins"/>
    <property type="match status" value="1"/>
</dbReference>
<accession>A0A6S5RUC2</accession>
<sequence length="130" mass="14413">MPRPTDTNTSLSPSATALTLSSAVATHITATLHNDANLRPLDALVAEIRQLPADATADRYQVLLRPWLWWLTLASNNRVFQNLSTSDIVTTIFKAHGFTDFKLSLSGSHKEKGDRFIYCRPTSQNKSAPF</sequence>
<evidence type="ECO:0000313" key="2">
    <source>
        <dbReference type="Proteomes" id="UP000515591"/>
    </source>
</evidence>
<dbReference type="EMBL" id="AP022213">
    <property type="protein sequence ID" value="BBT16455.1"/>
    <property type="molecule type" value="Genomic_DNA"/>
</dbReference>
<protein>
    <submittedName>
        <fullName evidence="1">Uncharacterized protein</fullName>
    </submittedName>
</protein>
<evidence type="ECO:0000313" key="1">
    <source>
        <dbReference type="EMBL" id="BBT16455.1"/>
    </source>
</evidence>
<gene>
    <name evidence="1" type="ORF">WP8S17C03_25040</name>
</gene>
<organism evidence="1 2">
    <name type="scientific">Metapseudomonas otitidis</name>
    <dbReference type="NCBI Taxonomy" id="319939"/>
    <lineage>
        <taxon>Bacteria</taxon>
        <taxon>Pseudomonadati</taxon>
        <taxon>Pseudomonadota</taxon>
        <taxon>Gammaproteobacteria</taxon>
        <taxon>Pseudomonadales</taxon>
        <taxon>Pseudomonadaceae</taxon>
        <taxon>Metapseudomonas</taxon>
    </lineage>
</organism>
<proteinExistence type="predicted"/>
<dbReference type="Gene3D" id="2.30.110.50">
    <property type="match status" value="1"/>
</dbReference>
<dbReference type="Gene3D" id="3.55.50.10">
    <property type="entry name" value="Baseplate protein-like domains"/>
    <property type="match status" value="1"/>
</dbReference>
<dbReference type="AlphaFoldDB" id="A0A6S5RUC2"/>
<dbReference type="Pfam" id="PF05954">
    <property type="entry name" value="Phage_GPD"/>
    <property type="match status" value="1"/>
</dbReference>